<accession>A0A2S7UXT3</accession>
<feature type="domain" description="ParE-like toxin" evidence="1">
    <location>
        <begin position="18"/>
        <end position="69"/>
    </location>
</feature>
<evidence type="ECO:0000313" key="3">
    <source>
        <dbReference type="Proteomes" id="UP000239007"/>
    </source>
</evidence>
<keyword evidence="3" id="KW-1185">Reference proteome</keyword>
<dbReference type="InterPro" id="IPR056925">
    <property type="entry name" value="ParE-like"/>
</dbReference>
<sequence>MITLHTLFQQYTSSTLQKYFHRALSIQEELDNGCKYQKLGGRKLHLAKNLIRFKLGYYRLIFKKTNTGFVLETIILRKNLNHFLKRR</sequence>
<dbReference type="Proteomes" id="UP000239007">
    <property type="component" value="Unassembled WGS sequence"/>
</dbReference>
<reference evidence="2 3" key="1">
    <citation type="submission" date="2016-12" db="EMBL/GenBank/DDBJ databases">
        <title>Diversity of luminous bacteria.</title>
        <authorList>
            <person name="Yoshizawa S."/>
            <person name="Kogure K."/>
        </authorList>
    </citation>
    <scope>NUCLEOTIDE SEQUENCE [LARGE SCALE GENOMIC DNA]</scope>
    <source>
        <strain evidence="2 3">SA4-48</strain>
    </source>
</reference>
<dbReference type="Pfam" id="PF24732">
    <property type="entry name" value="ParE_like"/>
    <property type="match status" value="1"/>
</dbReference>
<name>A0A2S7UXT3_9GAMM</name>
<gene>
    <name evidence="2" type="ORF">BTO11_13425</name>
</gene>
<dbReference type="RefSeq" id="WP_105053068.1">
    <property type="nucleotide sequence ID" value="NZ_BSNH01000008.1"/>
</dbReference>
<protein>
    <recommendedName>
        <fullName evidence="1">ParE-like toxin domain-containing protein</fullName>
    </recommendedName>
</protein>
<proteinExistence type="predicted"/>
<comment type="caution">
    <text evidence="2">The sequence shown here is derived from an EMBL/GenBank/DDBJ whole genome shotgun (WGS) entry which is preliminary data.</text>
</comment>
<evidence type="ECO:0000259" key="1">
    <source>
        <dbReference type="Pfam" id="PF24732"/>
    </source>
</evidence>
<organism evidence="2 3">
    <name type="scientific">Psychrosphaera saromensis</name>
    <dbReference type="NCBI Taxonomy" id="716813"/>
    <lineage>
        <taxon>Bacteria</taxon>
        <taxon>Pseudomonadati</taxon>
        <taxon>Pseudomonadota</taxon>
        <taxon>Gammaproteobacteria</taxon>
        <taxon>Alteromonadales</taxon>
        <taxon>Pseudoalteromonadaceae</taxon>
        <taxon>Psychrosphaera</taxon>
    </lineage>
</organism>
<evidence type="ECO:0000313" key="2">
    <source>
        <dbReference type="EMBL" id="PQJ54548.1"/>
    </source>
</evidence>
<dbReference type="EMBL" id="MSCH01000003">
    <property type="protein sequence ID" value="PQJ54548.1"/>
    <property type="molecule type" value="Genomic_DNA"/>
</dbReference>
<dbReference type="AlphaFoldDB" id="A0A2S7UXT3"/>